<keyword evidence="8" id="KW-0418">Kinase</keyword>
<dbReference type="SUPFAM" id="SSF51206">
    <property type="entry name" value="cAMP-binding domain-like"/>
    <property type="match status" value="2"/>
</dbReference>
<keyword evidence="10" id="KW-0067">ATP-binding</keyword>
<dbReference type="Gene3D" id="2.60.120.10">
    <property type="entry name" value="Jelly Rolls"/>
    <property type="match status" value="2"/>
</dbReference>
<comment type="similarity">
    <text evidence="16">Belongs to the PP2C family.</text>
</comment>
<evidence type="ECO:0000256" key="10">
    <source>
        <dbReference type="ARBA" id="ARBA00022840"/>
    </source>
</evidence>
<evidence type="ECO:0000256" key="16">
    <source>
        <dbReference type="RuleBase" id="RU003465"/>
    </source>
</evidence>
<evidence type="ECO:0000256" key="3">
    <source>
        <dbReference type="ARBA" id="ARBA00013081"/>
    </source>
</evidence>
<dbReference type="GO" id="GO:0005524">
    <property type="term" value="F:ATP binding"/>
    <property type="evidence" value="ECO:0007669"/>
    <property type="project" value="UniProtKB-KW"/>
</dbReference>
<gene>
    <name evidence="21" type="ORF">GOP47_0017655</name>
</gene>
<dbReference type="PANTHER" id="PTHR24353">
    <property type="entry name" value="CYCLIC NUCLEOTIDE-DEPENDENT PROTEIN KINASE"/>
    <property type="match status" value="1"/>
</dbReference>
<dbReference type="CDD" id="cd00143">
    <property type="entry name" value="PP2Cc"/>
    <property type="match status" value="1"/>
</dbReference>
<proteinExistence type="inferred from homology"/>
<feature type="region of interest" description="Disordered" evidence="17">
    <location>
        <begin position="25"/>
        <end position="63"/>
    </location>
</feature>
<dbReference type="Gene3D" id="1.10.510.10">
    <property type="entry name" value="Transferase(Phosphotransferase) domain 1"/>
    <property type="match status" value="1"/>
</dbReference>
<dbReference type="Proteomes" id="UP000886520">
    <property type="component" value="Chromosome 17"/>
</dbReference>
<dbReference type="GO" id="GO:0004691">
    <property type="term" value="F:cAMP-dependent protein kinase activity"/>
    <property type="evidence" value="ECO:0007669"/>
    <property type="project" value="TreeGrafter"/>
</dbReference>
<evidence type="ECO:0000256" key="1">
    <source>
        <dbReference type="ARBA" id="ARBA00001936"/>
    </source>
</evidence>
<evidence type="ECO:0000256" key="14">
    <source>
        <dbReference type="ARBA" id="ARBA00047761"/>
    </source>
</evidence>
<dbReference type="PROSITE" id="PS51746">
    <property type="entry name" value="PPM_2"/>
    <property type="match status" value="1"/>
</dbReference>
<feature type="domain" description="PPM-type phosphatase" evidence="20">
    <location>
        <begin position="98"/>
        <end position="388"/>
    </location>
</feature>
<dbReference type="Gene3D" id="3.60.40.10">
    <property type="entry name" value="PPM-type phosphatase domain"/>
    <property type="match status" value="1"/>
</dbReference>
<evidence type="ECO:0000259" key="19">
    <source>
        <dbReference type="PROSITE" id="PS50042"/>
    </source>
</evidence>
<evidence type="ECO:0000256" key="2">
    <source>
        <dbReference type="ARBA" id="ARBA00001946"/>
    </source>
</evidence>
<feature type="domain" description="Cyclic nucleotide-binding" evidence="19">
    <location>
        <begin position="478"/>
        <end position="588"/>
    </location>
</feature>
<dbReference type="SMART" id="SM00100">
    <property type="entry name" value="cNMP"/>
    <property type="match status" value="2"/>
</dbReference>
<evidence type="ECO:0000259" key="20">
    <source>
        <dbReference type="PROSITE" id="PS51746"/>
    </source>
</evidence>
<dbReference type="GO" id="GO:0046872">
    <property type="term" value="F:metal ion binding"/>
    <property type="evidence" value="ECO:0007669"/>
    <property type="project" value="UniProtKB-KW"/>
</dbReference>
<evidence type="ECO:0000256" key="7">
    <source>
        <dbReference type="ARBA" id="ARBA00022741"/>
    </source>
</evidence>
<dbReference type="Gene3D" id="3.30.200.20">
    <property type="entry name" value="Phosphorylase Kinase, domain 1"/>
    <property type="match status" value="1"/>
</dbReference>
<evidence type="ECO:0000256" key="13">
    <source>
        <dbReference type="ARBA" id="ARBA00023211"/>
    </source>
</evidence>
<evidence type="ECO:0000256" key="15">
    <source>
        <dbReference type="ARBA" id="ARBA00048336"/>
    </source>
</evidence>
<evidence type="ECO:0000313" key="21">
    <source>
        <dbReference type="EMBL" id="KAI5067127.1"/>
    </source>
</evidence>
<keyword evidence="7" id="KW-0547">Nucleotide-binding</keyword>
<protein>
    <recommendedName>
        <fullName evidence="3">protein-serine/threonine phosphatase</fullName>
        <ecNumber evidence="3">3.1.3.16</ecNumber>
    </recommendedName>
</protein>
<dbReference type="SMART" id="SM00220">
    <property type="entry name" value="S_TKc"/>
    <property type="match status" value="1"/>
</dbReference>
<dbReference type="PROSITE" id="PS50042">
    <property type="entry name" value="CNMP_BINDING_3"/>
    <property type="match status" value="2"/>
</dbReference>
<comment type="cofactor">
    <cofactor evidence="2">
        <name>Mg(2+)</name>
        <dbReference type="ChEBI" id="CHEBI:18420"/>
    </cofactor>
</comment>
<evidence type="ECO:0000256" key="9">
    <source>
        <dbReference type="ARBA" id="ARBA00022801"/>
    </source>
</evidence>
<dbReference type="Pfam" id="PF00069">
    <property type="entry name" value="Pkinase"/>
    <property type="match status" value="1"/>
</dbReference>
<comment type="caution">
    <text evidence="21">The sequence shown here is derived from an EMBL/GenBank/DDBJ whole genome shotgun (WGS) entry which is preliminary data.</text>
</comment>
<evidence type="ECO:0000259" key="18">
    <source>
        <dbReference type="PROSITE" id="PS50011"/>
    </source>
</evidence>
<feature type="domain" description="Protein kinase" evidence="18">
    <location>
        <begin position="735"/>
        <end position="1010"/>
    </location>
</feature>
<dbReference type="PRINTS" id="PR00103">
    <property type="entry name" value="CAMPKINASE"/>
</dbReference>
<dbReference type="InterPro" id="IPR036457">
    <property type="entry name" value="PPM-type-like_dom_sf"/>
</dbReference>
<name>A0A9D4UG75_ADICA</name>
<keyword evidence="22" id="KW-1185">Reference proteome</keyword>
<dbReference type="InterPro" id="IPR001932">
    <property type="entry name" value="PPM-type_phosphatase-like_dom"/>
</dbReference>
<dbReference type="SUPFAM" id="SSF81606">
    <property type="entry name" value="PP2C-like"/>
    <property type="match status" value="1"/>
</dbReference>
<dbReference type="InterPro" id="IPR000222">
    <property type="entry name" value="PP2C_BS"/>
</dbReference>
<reference evidence="21" key="1">
    <citation type="submission" date="2021-01" db="EMBL/GenBank/DDBJ databases">
        <title>Adiantum capillus-veneris genome.</title>
        <authorList>
            <person name="Fang Y."/>
            <person name="Liao Q."/>
        </authorList>
    </citation>
    <scope>NUCLEOTIDE SEQUENCE</scope>
    <source>
        <strain evidence="21">H3</strain>
        <tissue evidence="21">Leaf</tissue>
    </source>
</reference>
<dbReference type="GO" id="GO:0004722">
    <property type="term" value="F:protein serine/threonine phosphatase activity"/>
    <property type="evidence" value="ECO:0007669"/>
    <property type="project" value="UniProtKB-EC"/>
</dbReference>
<dbReference type="EC" id="3.1.3.16" evidence="3"/>
<dbReference type="PROSITE" id="PS01032">
    <property type="entry name" value="PPM_1"/>
    <property type="match status" value="1"/>
</dbReference>
<evidence type="ECO:0000256" key="12">
    <source>
        <dbReference type="ARBA" id="ARBA00022912"/>
    </source>
</evidence>
<dbReference type="FunFam" id="3.60.40.10:FF:000007">
    <property type="entry name" value="Phosphatase 2C and cyclic nucleotide-binding/kinase domain-containing protein"/>
    <property type="match status" value="1"/>
</dbReference>
<dbReference type="PANTHER" id="PTHR24353:SF127">
    <property type="entry name" value="PROTEIN PHOSPHATASE 2C AND CYCLIC NUCLEOTIDE-BINDING_KINASE DOMAIN-CONTAINING PROTEIN"/>
    <property type="match status" value="1"/>
</dbReference>
<accession>A0A9D4UG75</accession>
<dbReference type="InterPro" id="IPR000719">
    <property type="entry name" value="Prot_kinase_dom"/>
</dbReference>
<sequence>MGCIYAKPNGGKPCFSWPWRRAAGRNDANSSARHIESMTVDEDKDGDVDAESGDEPTPLFSTTDVDAGLPRLSRLSGQYLPPSGSRVARVPSCNFELRYSYLSQRGYYPEALDKANQDSFCIHTQFGRGPNDHFFGVFDGHGEYGTQCSQYVKKHLCENLLKDKHFNTDIVQAYHSAFTSTNVQLHRHSIDDSMSGTTAVTVLVRGKTLYVANVGDSRAVLAEKKGKDLIAVDLSSDQTPFRSDECARVKLCGARVLTLDQLEGLKNPNVQCWGGDDDDDGDPPRLWVANGMYPGTAFTRSIGDKIAEQIGVIAVPEVLAMELTTNNPFFVIASDGVFEFLSSQQVVDMVAQHTDPCSACAAVVAESYRLWLHYETRTDDITIIVVRINSLSGDVEGASDTYNFRQEREFVRNDLSPPPFRSQRPMETRPVRHEISGARRRAIESSLHGGMKEPALEMHDKSEEEVAHIEKALQGNFLFNGLTEKQRHLLYSCMEKVEVHAGDVIIRQGSEDSCFYIVASGEFEVLFSQSGDTGGQDLGTVVNHYTADSFSCFGELALMYSKPRQSSVRAVRDGSLWTLKREVFRSVLSMKYSQESRLKTLRTVELLSHLTLSQLQRLYEAVTEVSFKKGETLVRKDEELSSFYVVYNGDVQLIYHEDATATTDRKDSLKIVKTGSCFGEWVLLGEPAPLITATALSDVECWVITKDKFEAVIGSLQGIIQEDKMMRDRISTLRKKHAPQINVEEFSNVTLSDLEWQSTVYSTDSCEVGFVLRKGTSLVVSMKRYWKRKLKLLGREAQALQEKALMRQLRPSLFVPQVISTCADSEHAAILLNTCIVGPLSLVLRAPLEESCAQFLAASAVLALDLLHQDGVVYRGISPDILMLDDKGQLQLVDFRFAKKLTNERTFTICGMADFLAPEVIKGQGHGFAADWWALGVLIYFMLQNELPFGSWRDSELDIFAKVAGGQLLLPDGLSPEVSDLLNKLLVVEEKDRLGSDERGVDLIKQHPWFDGLDWEDMLECQVSVPKEILMRLEVALESHHLDETHQFTDASITNLEDLNTPLWLEEW</sequence>
<comment type="catalytic activity">
    <reaction evidence="14">
        <text>O-phospho-L-seryl-[protein] + H2O = L-seryl-[protein] + phosphate</text>
        <dbReference type="Rhea" id="RHEA:20629"/>
        <dbReference type="Rhea" id="RHEA-COMP:9863"/>
        <dbReference type="Rhea" id="RHEA-COMP:11604"/>
        <dbReference type="ChEBI" id="CHEBI:15377"/>
        <dbReference type="ChEBI" id="CHEBI:29999"/>
        <dbReference type="ChEBI" id="CHEBI:43474"/>
        <dbReference type="ChEBI" id="CHEBI:83421"/>
        <dbReference type="EC" id="3.1.3.16"/>
    </reaction>
</comment>
<dbReference type="SUPFAM" id="SSF56112">
    <property type="entry name" value="Protein kinase-like (PK-like)"/>
    <property type="match status" value="1"/>
</dbReference>
<evidence type="ECO:0000313" key="22">
    <source>
        <dbReference type="Proteomes" id="UP000886520"/>
    </source>
</evidence>
<keyword evidence="11" id="KW-0460">Magnesium</keyword>
<comment type="catalytic activity">
    <reaction evidence="15">
        <text>O-phospho-L-threonyl-[protein] + H2O = L-threonyl-[protein] + phosphate</text>
        <dbReference type="Rhea" id="RHEA:47004"/>
        <dbReference type="Rhea" id="RHEA-COMP:11060"/>
        <dbReference type="Rhea" id="RHEA-COMP:11605"/>
        <dbReference type="ChEBI" id="CHEBI:15377"/>
        <dbReference type="ChEBI" id="CHEBI:30013"/>
        <dbReference type="ChEBI" id="CHEBI:43474"/>
        <dbReference type="ChEBI" id="CHEBI:61977"/>
        <dbReference type="EC" id="3.1.3.16"/>
    </reaction>
</comment>
<feature type="domain" description="Cyclic nucleotide-binding" evidence="19">
    <location>
        <begin position="606"/>
        <end position="714"/>
    </location>
</feature>
<comment type="cofactor">
    <cofactor evidence="1">
        <name>Mn(2+)</name>
        <dbReference type="ChEBI" id="CHEBI:29035"/>
    </cofactor>
</comment>
<dbReference type="OrthoDB" id="10264738at2759"/>
<dbReference type="Pfam" id="PF00481">
    <property type="entry name" value="PP2C"/>
    <property type="match status" value="1"/>
</dbReference>
<evidence type="ECO:0000256" key="11">
    <source>
        <dbReference type="ARBA" id="ARBA00022842"/>
    </source>
</evidence>
<dbReference type="InterPro" id="IPR018490">
    <property type="entry name" value="cNMP-bd_dom_sf"/>
</dbReference>
<dbReference type="PROSITE" id="PS50011">
    <property type="entry name" value="PROTEIN_KINASE_DOM"/>
    <property type="match status" value="1"/>
</dbReference>
<dbReference type="AlphaFoldDB" id="A0A9D4UG75"/>
<feature type="compositionally biased region" description="Acidic residues" evidence="17">
    <location>
        <begin position="39"/>
        <end position="54"/>
    </location>
</feature>
<dbReference type="GO" id="GO:0005952">
    <property type="term" value="C:cAMP-dependent protein kinase complex"/>
    <property type="evidence" value="ECO:0007669"/>
    <property type="project" value="TreeGrafter"/>
</dbReference>
<dbReference type="InterPro" id="IPR011009">
    <property type="entry name" value="Kinase-like_dom_sf"/>
</dbReference>
<dbReference type="InterPro" id="IPR000595">
    <property type="entry name" value="cNMP-bd_dom"/>
</dbReference>
<organism evidence="21 22">
    <name type="scientific">Adiantum capillus-veneris</name>
    <name type="common">Maidenhair fern</name>
    <dbReference type="NCBI Taxonomy" id="13818"/>
    <lineage>
        <taxon>Eukaryota</taxon>
        <taxon>Viridiplantae</taxon>
        <taxon>Streptophyta</taxon>
        <taxon>Embryophyta</taxon>
        <taxon>Tracheophyta</taxon>
        <taxon>Polypodiopsida</taxon>
        <taxon>Polypodiidae</taxon>
        <taxon>Polypodiales</taxon>
        <taxon>Pteridineae</taxon>
        <taxon>Pteridaceae</taxon>
        <taxon>Vittarioideae</taxon>
        <taxon>Adiantum</taxon>
    </lineage>
</organism>
<evidence type="ECO:0000256" key="5">
    <source>
        <dbReference type="ARBA" id="ARBA00022679"/>
    </source>
</evidence>
<keyword evidence="4" id="KW-0723">Serine/threonine-protein kinase</keyword>
<keyword evidence="5" id="KW-0808">Transferase</keyword>
<evidence type="ECO:0000256" key="17">
    <source>
        <dbReference type="SAM" id="MobiDB-lite"/>
    </source>
</evidence>
<keyword evidence="12 16" id="KW-0904">Protein phosphatase</keyword>
<keyword evidence="9 16" id="KW-0378">Hydrolase</keyword>
<dbReference type="Pfam" id="PF00027">
    <property type="entry name" value="cNMP_binding"/>
    <property type="match status" value="2"/>
</dbReference>
<keyword evidence="13" id="KW-0464">Manganese</keyword>
<dbReference type="InterPro" id="IPR014710">
    <property type="entry name" value="RmlC-like_jellyroll"/>
</dbReference>
<evidence type="ECO:0000256" key="8">
    <source>
        <dbReference type="ARBA" id="ARBA00022777"/>
    </source>
</evidence>
<dbReference type="EMBL" id="JABFUD020000017">
    <property type="protein sequence ID" value="KAI5067127.1"/>
    <property type="molecule type" value="Genomic_DNA"/>
</dbReference>
<dbReference type="CDD" id="cd00038">
    <property type="entry name" value="CAP_ED"/>
    <property type="match status" value="2"/>
</dbReference>
<evidence type="ECO:0000256" key="6">
    <source>
        <dbReference type="ARBA" id="ARBA00022723"/>
    </source>
</evidence>
<evidence type="ECO:0000256" key="4">
    <source>
        <dbReference type="ARBA" id="ARBA00022527"/>
    </source>
</evidence>
<dbReference type="SMART" id="SM00332">
    <property type="entry name" value="PP2Cc"/>
    <property type="match status" value="1"/>
</dbReference>
<keyword evidence="6" id="KW-0479">Metal-binding</keyword>